<protein>
    <recommendedName>
        <fullName evidence="3">RNA-binding protein</fullName>
    </recommendedName>
</protein>
<comment type="caution">
    <text evidence="1">The sequence shown here is derived from an EMBL/GenBank/DDBJ whole genome shotgun (WGS) entry which is preliminary data.</text>
</comment>
<evidence type="ECO:0008006" key="3">
    <source>
        <dbReference type="Google" id="ProtNLM"/>
    </source>
</evidence>
<sequence>MGILKGVTAGGHLGWATKRCVVCNRKMVVGKDVVYVCPKCGKGTKIYVCAGDYKALQGKCPYCGTPLTPVV</sequence>
<reference evidence="1 2" key="1">
    <citation type="journal article" date="2018" name="Syst. Appl. Microbiol.">
        <title>A new symbiotic nanoarchaeote (Candidatus Nanoclepta minutus) and its host (Zestosphaera tikiterensis gen. nov., sp. nov.) from a New Zealand hot spring.</title>
        <authorList>
            <person name="St John E."/>
            <person name="Liu Y."/>
            <person name="Podar M."/>
            <person name="Stott M.B."/>
            <person name="Meneghin J."/>
            <person name="Chen Z."/>
            <person name="Lagutin K."/>
            <person name="Mitchell K."/>
            <person name="Reysenbach A.L."/>
        </authorList>
    </citation>
    <scope>NUCLEOTIDE SEQUENCE [LARGE SCALE GENOMIC DNA]</scope>
    <source>
        <strain evidence="1">NZ3</strain>
    </source>
</reference>
<gene>
    <name evidence="1" type="ORF">B7O98_02525</name>
</gene>
<accession>A0A2R7Y718</accession>
<proteinExistence type="predicted"/>
<organism evidence="1 2">
    <name type="scientific">Zestosphaera tikiterensis</name>
    <dbReference type="NCBI Taxonomy" id="1973259"/>
    <lineage>
        <taxon>Archaea</taxon>
        <taxon>Thermoproteota</taxon>
        <taxon>Thermoprotei</taxon>
        <taxon>Desulfurococcales</taxon>
        <taxon>Desulfurococcaceae</taxon>
        <taxon>Zestosphaera</taxon>
    </lineage>
</organism>
<dbReference type="EMBL" id="NBVN01000002">
    <property type="protein sequence ID" value="PUA33323.1"/>
    <property type="molecule type" value="Genomic_DNA"/>
</dbReference>
<evidence type="ECO:0000313" key="1">
    <source>
        <dbReference type="EMBL" id="PUA33323.1"/>
    </source>
</evidence>
<name>A0A2R7Y718_9CREN</name>
<dbReference type="AlphaFoldDB" id="A0A2R7Y718"/>
<dbReference type="Proteomes" id="UP000244093">
    <property type="component" value="Unassembled WGS sequence"/>
</dbReference>
<evidence type="ECO:0000313" key="2">
    <source>
        <dbReference type="Proteomes" id="UP000244093"/>
    </source>
</evidence>